<keyword evidence="2" id="KW-1185">Reference proteome</keyword>
<dbReference type="RefSeq" id="WP_289527864.1">
    <property type="nucleotide sequence ID" value="NZ_JAUDCK010000026.1"/>
</dbReference>
<dbReference type="EMBL" id="JAUDCK010000026">
    <property type="protein sequence ID" value="MDM8196203.1"/>
    <property type="molecule type" value="Genomic_DNA"/>
</dbReference>
<accession>A0ABT7UJ73</accession>
<sequence>MEYKDYMNQIQQRLKEMSEEEKNRWIYHYARVHRVIRMTL</sequence>
<protein>
    <submittedName>
        <fullName evidence="1">Uncharacterized protein</fullName>
    </submittedName>
</protein>
<organism evidence="1 2">
    <name type="scientific">Massilimicrobiota timonensis</name>
    <dbReference type="NCBI Taxonomy" id="1776392"/>
    <lineage>
        <taxon>Bacteria</taxon>
        <taxon>Bacillati</taxon>
        <taxon>Bacillota</taxon>
        <taxon>Erysipelotrichia</taxon>
        <taxon>Erysipelotrichales</taxon>
        <taxon>Erysipelotrichaceae</taxon>
        <taxon>Massilimicrobiota</taxon>
    </lineage>
</organism>
<evidence type="ECO:0000313" key="1">
    <source>
        <dbReference type="EMBL" id="MDM8196203.1"/>
    </source>
</evidence>
<dbReference type="Proteomes" id="UP001529275">
    <property type="component" value="Unassembled WGS sequence"/>
</dbReference>
<proteinExistence type="predicted"/>
<evidence type="ECO:0000313" key="2">
    <source>
        <dbReference type="Proteomes" id="UP001529275"/>
    </source>
</evidence>
<name>A0ABT7UJ73_9FIRM</name>
<comment type="caution">
    <text evidence="1">The sequence shown here is derived from an EMBL/GenBank/DDBJ whole genome shotgun (WGS) entry which is preliminary data.</text>
</comment>
<gene>
    <name evidence="1" type="ORF">QUV98_07730</name>
</gene>
<reference evidence="2" key="1">
    <citation type="submission" date="2023-06" db="EMBL/GenBank/DDBJ databases">
        <title>Identification and characterization of horizontal gene transfer across gut microbiota members of farm animals based on homology search.</title>
        <authorList>
            <person name="Zeman M."/>
            <person name="Kubasova T."/>
            <person name="Jahodarova E."/>
            <person name="Nykrynova M."/>
            <person name="Rychlik I."/>
        </authorList>
    </citation>
    <scope>NUCLEOTIDE SEQUENCE [LARGE SCALE GENOMIC DNA]</scope>
    <source>
        <strain evidence="2">ET341</strain>
    </source>
</reference>